<evidence type="ECO:0000313" key="2">
    <source>
        <dbReference type="EMBL" id="KAF5393643.1"/>
    </source>
</evidence>
<proteinExistence type="predicted"/>
<keyword evidence="3" id="KW-1185">Reference proteome</keyword>
<accession>A0A8H5I243</accession>
<dbReference type="Pfam" id="PF23243">
    <property type="entry name" value="HEAT_HEATR1"/>
    <property type="match status" value="1"/>
</dbReference>
<dbReference type="Proteomes" id="UP000518752">
    <property type="component" value="Unassembled WGS sequence"/>
</dbReference>
<dbReference type="InterPro" id="IPR056473">
    <property type="entry name" value="HEAT_Utp10/HEAT1"/>
</dbReference>
<dbReference type="AlphaFoldDB" id="A0A8H5I243"/>
<gene>
    <name evidence="2" type="ORF">D9757_000428</name>
</gene>
<reference evidence="2 3" key="1">
    <citation type="journal article" date="2020" name="ISME J.">
        <title>Uncovering the hidden diversity of litter-decomposition mechanisms in mushroom-forming fungi.</title>
        <authorList>
            <person name="Floudas D."/>
            <person name="Bentzer J."/>
            <person name="Ahren D."/>
            <person name="Johansson T."/>
            <person name="Persson P."/>
            <person name="Tunlid A."/>
        </authorList>
    </citation>
    <scope>NUCLEOTIDE SEQUENCE [LARGE SCALE GENOMIC DNA]</scope>
    <source>
        <strain evidence="2 3">CBS 406.79</strain>
    </source>
</reference>
<name>A0A8H5I243_9AGAR</name>
<dbReference type="OrthoDB" id="31183at2759"/>
<organism evidence="2 3">
    <name type="scientific">Collybiopsis confluens</name>
    <dbReference type="NCBI Taxonomy" id="2823264"/>
    <lineage>
        <taxon>Eukaryota</taxon>
        <taxon>Fungi</taxon>
        <taxon>Dikarya</taxon>
        <taxon>Basidiomycota</taxon>
        <taxon>Agaricomycotina</taxon>
        <taxon>Agaricomycetes</taxon>
        <taxon>Agaricomycetidae</taxon>
        <taxon>Agaricales</taxon>
        <taxon>Marasmiineae</taxon>
        <taxon>Omphalotaceae</taxon>
        <taxon>Collybiopsis</taxon>
    </lineage>
</organism>
<comment type="caution">
    <text evidence="2">The sequence shown here is derived from an EMBL/GenBank/DDBJ whole genome shotgun (WGS) entry which is preliminary data.</text>
</comment>
<protein>
    <recommendedName>
        <fullName evidence="1">Utp10/HEAT1 HEAT-repeats domain-containing protein</fullName>
    </recommendedName>
</protein>
<evidence type="ECO:0000259" key="1">
    <source>
        <dbReference type="Pfam" id="PF23243"/>
    </source>
</evidence>
<dbReference type="EMBL" id="JAACJN010000001">
    <property type="protein sequence ID" value="KAF5393643.1"/>
    <property type="molecule type" value="Genomic_DNA"/>
</dbReference>
<evidence type="ECO:0000313" key="3">
    <source>
        <dbReference type="Proteomes" id="UP000518752"/>
    </source>
</evidence>
<feature type="domain" description="Utp10/HEAT1 HEAT-repeats" evidence="1">
    <location>
        <begin position="63"/>
        <end position="151"/>
    </location>
</feature>
<sequence>MPADARSPFGEVTGGILEMRAMMNETLPVKAPLGILLGAQAGGQARIIITLMDKCSKELGDIIDKSLRVFTDAANHIPRHCRTSFFSHLMTVLGPKDFLAPLRLLLIEKSANKIARRQHQLFRTKNKDSGDAQGALALPTTLVHNFEPHLQVWVNEFTISFIVEVI</sequence>